<accession>A0ABY7SRX5</accession>
<dbReference type="Proteomes" id="UP001218412">
    <property type="component" value="Chromosome"/>
</dbReference>
<sequence>MCLPQKETTLTIQLSTSALGIALAIALAGPAVAEEKLLIGSTSASSSQYGYFVAVGQIVNAKVPDVTSTVVETGATLDNLRRMERNQVDFGLITTNVLHHAVNGTAEFDGKAKQYPLLWVYSPAPQNVVVRQDSGITDMAGMTGKRINPGIRGSATESTTEQVLAAIGVEPEYVRGSTTDVVDLIKDNRLSGYVKSGAGMRPDASTLDIATFTPISILGLTADQRKIIETELTDLSVVDIPENPDNGIPAYSTWSFALGVASRPELSEETAYQIVKAVMEDKTAQSGALAELKGVNLADVTLKYGTTPLHPGAARWFTENGYEIPDALKPVAP</sequence>
<proteinExistence type="predicted"/>
<dbReference type="Pfam" id="PF16868">
    <property type="entry name" value="NMT1_3"/>
    <property type="match status" value="1"/>
</dbReference>
<keyword evidence="2" id="KW-1185">Reference proteome</keyword>
<organism evidence="1 2">
    <name type="scientific">Paracoccus stylophorae</name>
    <dbReference type="NCBI Taxonomy" id="659350"/>
    <lineage>
        <taxon>Bacteria</taxon>
        <taxon>Pseudomonadati</taxon>
        <taxon>Pseudomonadota</taxon>
        <taxon>Alphaproteobacteria</taxon>
        <taxon>Rhodobacterales</taxon>
        <taxon>Paracoccaceae</taxon>
        <taxon>Paracoccus</taxon>
    </lineage>
</organism>
<dbReference type="PANTHER" id="PTHR42941">
    <property type="entry name" value="SLL1037 PROTEIN"/>
    <property type="match status" value="1"/>
</dbReference>
<name>A0ABY7SRX5_9RHOB</name>
<evidence type="ECO:0000313" key="2">
    <source>
        <dbReference type="Proteomes" id="UP001218412"/>
    </source>
</evidence>
<dbReference type="SUPFAM" id="SSF53850">
    <property type="entry name" value="Periplasmic binding protein-like II"/>
    <property type="match status" value="1"/>
</dbReference>
<dbReference type="NCBIfam" id="TIGR02122">
    <property type="entry name" value="TRAP_TAXI"/>
    <property type="match status" value="1"/>
</dbReference>
<dbReference type="PANTHER" id="PTHR42941:SF1">
    <property type="entry name" value="SLL1037 PROTEIN"/>
    <property type="match status" value="1"/>
</dbReference>
<gene>
    <name evidence="1" type="ORF">JHW45_11960</name>
</gene>
<reference evidence="1 2" key="1">
    <citation type="submission" date="2021-01" db="EMBL/GenBank/DDBJ databases">
        <title>Biogeographic distribution of Paracoccus.</title>
        <authorList>
            <person name="Hollensteiner J."/>
            <person name="Leineberger J."/>
            <person name="Brinkhoff T."/>
            <person name="Daniel R."/>
        </authorList>
    </citation>
    <scope>NUCLEOTIDE SEQUENCE [LARGE SCALE GENOMIC DNA]</scope>
    <source>
        <strain evidence="1 2">LMG25392</strain>
    </source>
</reference>
<evidence type="ECO:0000313" key="1">
    <source>
        <dbReference type="EMBL" id="WCR09795.1"/>
    </source>
</evidence>
<dbReference type="EMBL" id="CP067134">
    <property type="protein sequence ID" value="WCR09795.1"/>
    <property type="molecule type" value="Genomic_DNA"/>
</dbReference>
<dbReference type="Gene3D" id="3.40.190.10">
    <property type="entry name" value="Periplasmic binding protein-like II"/>
    <property type="match status" value="2"/>
</dbReference>
<dbReference type="InterPro" id="IPR011852">
    <property type="entry name" value="TRAP_TAXI"/>
</dbReference>
<protein>
    <submittedName>
        <fullName evidence="1">TAXI family TRAP transporter solute-binding subunit</fullName>
    </submittedName>
</protein>